<feature type="domain" description="Inositol polyphosphate-related phosphatase" evidence="3">
    <location>
        <begin position="24"/>
        <end position="359"/>
    </location>
</feature>
<dbReference type="SUPFAM" id="SSF56219">
    <property type="entry name" value="DNase I-like"/>
    <property type="match status" value="1"/>
</dbReference>
<organism evidence="4 5">
    <name type="scientific">Dillenia turbinata</name>
    <dbReference type="NCBI Taxonomy" id="194707"/>
    <lineage>
        <taxon>Eukaryota</taxon>
        <taxon>Viridiplantae</taxon>
        <taxon>Streptophyta</taxon>
        <taxon>Embryophyta</taxon>
        <taxon>Tracheophyta</taxon>
        <taxon>Spermatophyta</taxon>
        <taxon>Magnoliopsida</taxon>
        <taxon>eudicotyledons</taxon>
        <taxon>Gunneridae</taxon>
        <taxon>Pentapetalae</taxon>
        <taxon>Dilleniales</taxon>
        <taxon>Dilleniaceae</taxon>
        <taxon>Dillenia</taxon>
    </lineage>
</organism>
<dbReference type="AlphaFoldDB" id="A0AAN8Z5B7"/>
<sequence length="359" mass="40354">MIADCPTTIDQTMLEISNSNQSSPCSKLFVGSWNVGGIEPPDDLNMEDFLQIQNNPADIYVLGFQEIVPLNAVNILGSKNNKISKKWNSLIKAALNKTIPTKYISNIVLEQQPKLAGELQKVYPVKDQTCIISKQMVGIFISVWVRSDLRSHIQHPSVSCVGCGIMGCLGNKGAVSIRFYLHQTSFCFVCCHLASGGKEGDERHRNADASAILSRTIFSHGSSHDLPQKILDHDRVIWFGDLNYRIYLPEATTRSLVDKQEWNVLLENDQLKAELGEGGTFEDWYEGDIEFGPTYKYDPNSNSYMGSNGSRSRKPAPAWFDRIIWWGKGLKQDEYNRGESKLSDHRPVRAIFMADICLN</sequence>
<evidence type="ECO:0000313" key="5">
    <source>
        <dbReference type="Proteomes" id="UP001370490"/>
    </source>
</evidence>
<dbReference type="InterPro" id="IPR000300">
    <property type="entry name" value="IPPc"/>
</dbReference>
<comment type="caution">
    <text evidence="4">The sequence shown here is derived from an EMBL/GenBank/DDBJ whole genome shotgun (WGS) entry which is preliminary data.</text>
</comment>
<dbReference type="Gene3D" id="3.60.10.10">
    <property type="entry name" value="Endonuclease/exonuclease/phosphatase"/>
    <property type="match status" value="1"/>
</dbReference>
<dbReference type="GO" id="GO:0004439">
    <property type="term" value="F:phosphatidylinositol-4,5-bisphosphate 5-phosphatase activity"/>
    <property type="evidence" value="ECO:0007669"/>
    <property type="project" value="TreeGrafter"/>
</dbReference>
<dbReference type="GO" id="GO:0034485">
    <property type="term" value="F:phosphatidylinositol-3,4,5-trisphosphate 5-phosphatase activity"/>
    <property type="evidence" value="ECO:0007669"/>
    <property type="project" value="TreeGrafter"/>
</dbReference>
<dbReference type="GO" id="GO:0046856">
    <property type="term" value="P:phosphatidylinositol dephosphorylation"/>
    <property type="evidence" value="ECO:0007669"/>
    <property type="project" value="InterPro"/>
</dbReference>
<reference evidence="4 5" key="1">
    <citation type="submission" date="2023-12" db="EMBL/GenBank/DDBJ databases">
        <title>A high-quality genome assembly for Dillenia turbinata (Dilleniales).</title>
        <authorList>
            <person name="Chanderbali A."/>
        </authorList>
    </citation>
    <scope>NUCLEOTIDE SEQUENCE [LARGE SCALE GENOMIC DNA]</scope>
    <source>
        <strain evidence="4">LSX21</strain>
        <tissue evidence="4">Leaf</tissue>
    </source>
</reference>
<dbReference type="InterPro" id="IPR036691">
    <property type="entry name" value="Endo/exonu/phosph_ase_sf"/>
</dbReference>
<dbReference type="PANTHER" id="PTHR45666:SF12">
    <property type="entry name" value="TYPE IV INOSITOL POLYPHOSPHATE 5-PHOSPHATASE 9-LIKE"/>
    <property type="match status" value="1"/>
</dbReference>
<keyword evidence="2" id="KW-0378">Hydrolase</keyword>
<dbReference type="EMBL" id="JBAMMX010000016">
    <property type="protein sequence ID" value="KAK6925472.1"/>
    <property type="molecule type" value="Genomic_DNA"/>
</dbReference>
<proteinExistence type="inferred from homology"/>
<evidence type="ECO:0000256" key="1">
    <source>
        <dbReference type="ARBA" id="ARBA00010768"/>
    </source>
</evidence>
<evidence type="ECO:0000313" key="4">
    <source>
        <dbReference type="EMBL" id="KAK6925472.1"/>
    </source>
</evidence>
<dbReference type="GO" id="GO:0004445">
    <property type="term" value="F:inositol-polyphosphate 5-phosphatase activity"/>
    <property type="evidence" value="ECO:0007669"/>
    <property type="project" value="InterPro"/>
</dbReference>
<dbReference type="Proteomes" id="UP001370490">
    <property type="component" value="Unassembled WGS sequence"/>
</dbReference>
<dbReference type="PANTHER" id="PTHR45666">
    <property type="entry name" value="TYPE IV INOSITOL POLYPHOSPHATE 5-PHOSPHATASE 9"/>
    <property type="match status" value="1"/>
</dbReference>
<dbReference type="Pfam" id="PF22669">
    <property type="entry name" value="Exo_endo_phos2"/>
    <property type="match status" value="1"/>
</dbReference>
<protein>
    <submittedName>
        <fullName evidence="4">Endonuclease/exonuclease/phosphatase</fullName>
    </submittedName>
</protein>
<keyword evidence="5" id="KW-1185">Reference proteome</keyword>
<evidence type="ECO:0000259" key="3">
    <source>
        <dbReference type="SMART" id="SM00128"/>
    </source>
</evidence>
<keyword evidence="4" id="KW-0540">Nuclease</keyword>
<accession>A0AAN8Z5B7</accession>
<dbReference type="InterPro" id="IPR045849">
    <property type="entry name" value="IP5P_plant"/>
</dbReference>
<dbReference type="GO" id="GO:0004519">
    <property type="term" value="F:endonuclease activity"/>
    <property type="evidence" value="ECO:0007669"/>
    <property type="project" value="UniProtKB-KW"/>
</dbReference>
<keyword evidence="4" id="KW-0255">Endonuclease</keyword>
<evidence type="ECO:0000256" key="2">
    <source>
        <dbReference type="ARBA" id="ARBA00022801"/>
    </source>
</evidence>
<name>A0AAN8Z5B7_9MAGN</name>
<dbReference type="SMART" id="SM00128">
    <property type="entry name" value="IPPc"/>
    <property type="match status" value="1"/>
</dbReference>
<gene>
    <name evidence="4" type="ORF">RJ641_009798</name>
</gene>
<comment type="similarity">
    <text evidence="1">Belongs to the inositol polyphosphate 5-phosphatase family.</text>
</comment>